<proteinExistence type="predicted"/>
<dbReference type="AlphaFoldDB" id="A0A0E3UNF6"/>
<dbReference type="KEGG" id="psuw:WQ53_10590"/>
<feature type="transmembrane region" description="Helical" evidence="1">
    <location>
        <begin position="45"/>
        <end position="69"/>
    </location>
</feature>
<dbReference type="PATRIC" id="fig|314722.6.peg.2284"/>
<organism evidence="2 3">
    <name type="scientific">Pseudoxanthomonas suwonensis</name>
    <dbReference type="NCBI Taxonomy" id="314722"/>
    <lineage>
        <taxon>Bacteria</taxon>
        <taxon>Pseudomonadati</taxon>
        <taxon>Pseudomonadota</taxon>
        <taxon>Gammaproteobacteria</taxon>
        <taxon>Lysobacterales</taxon>
        <taxon>Lysobacteraceae</taxon>
        <taxon>Pseudoxanthomonas</taxon>
    </lineage>
</organism>
<reference evidence="2 3" key="1">
    <citation type="journal article" date="2015" name="Genome Announc.">
        <title>Complete Genome Sequence of Pseudoxanthomonas suwonensis Strain J1, a Cellulose-Degrading Bacterium Isolated from Leaf- and Wood-Enriched Soil.</title>
        <authorList>
            <person name="Hou L."/>
            <person name="Jiang J."/>
            <person name="Xu Z."/>
            <person name="Zhou Y."/>
            <person name="Leung F.C."/>
        </authorList>
    </citation>
    <scope>NUCLEOTIDE SEQUENCE [LARGE SCALE GENOMIC DNA]</scope>
    <source>
        <strain evidence="2 3">J1</strain>
    </source>
</reference>
<dbReference type="Proteomes" id="UP000033067">
    <property type="component" value="Chromosome"/>
</dbReference>
<keyword evidence="1" id="KW-0472">Membrane</keyword>
<feature type="transmembrane region" description="Helical" evidence="1">
    <location>
        <begin position="12"/>
        <end position="33"/>
    </location>
</feature>
<dbReference type="EMBL" id="CP011144">
    <property type="protein sequence ID" value="AKC87126.1"/>
    <property type="molecule type" value="Genomic_DNA"/>
</dbReference>
<evidence type="ECO:0000313" key="3">
    <source>
        <dbReference type="Proteomes" id="UP000033067"/>
    </source>
</evidence>
<accession>A0A0E3UNF6</accession>
<dbReference type="RefSeq" id="WP_052632126.1">
    <property type="nucleotide sequence ID" value="NZ_CP011144.1"/>
</dbReference>
<gene>
    <name evidence="2" type="ORF">WQ53_10590</name>
</gene>
<keyword evidence="1" id="KW-0812">Transmembrane</keyword>
<keyword evidence="3" id="KW-1185">Reference proteome</keyword>
<evidence type="ECO:0000256" key="1">
    <source>
        <dbReference type="SAM" id="Phobius"/>
    </source>
</evidence>
<protein>
    <submittedName>
        <fullName evidence="2">Membrane protein</fullName>
    </submittedName>
</protein>
<sequence>MNLPLHTGLLGALEAGLIAFAIGVLVYALWAWICRRAGLAIGHALGWGMAIAVVIAAGLDSWNLFYLGIARLESPLYARLALAGIHDPDFLGTRVLLQIVGALSGTVLGWWLFSGRMAGRHDVEVPGSGENPPGQGH</sequence>
<evidence type="ECO:0000313" key="2">
    <source>
        <dbReference type="EMBL" id="AKC87126.1"/>
    </source>
</evidence>
<name>A0A0E3UNF6_9GAMM</name>
<dbReference type="OrthoDB" id="5953088at2"/>
<feature type="transmembrane region" description="Helical" evidence="1">
    <location>
        <begin position="95"/>
        <end position="113"/>
    </location>
</feature>
<keyword evidence="1" id="KW-1133">Transmembrane helix</keyword>